<reference evidence="2 3" key="1">
    <citation type="submission" date="2021-06" db="EMBL/GenBank/DDBJ databases">
        <title>Caerostris extrusa draft genome.</title>
        <authorList>
            <person name="Kono N."/>
            <person name="Arakawa K."/>
        </authorList>
    </citation>
    <scope>NUCLEOTIDE SEQUENCE [LARGE SCALE GENOMIC DNA]</scope>
</reference>
<keyword evidence="3" id="KW-1185">Reference proteome</keyword>
<evidence type="ECO:0000313" key="2">
    <source>
        <dbReference type="EMBL" id="GIY96487.1"/>
    </source>
</evidence>
<organism evidence="2 3">
    <name type="scientific">Caerostris extrusa</name>
    <name type="common">Bark spider</name>
    <name type="synonym">Caerostris bankana</name>
    <dbReference type="NCBI Taxonomy" id="172846"/>
    <lineage>
        <taxon>Eukaryota</taxon>
        <taxon>Metazoa</taxon>
        <taxon>Ecdysozoa</taxon>
        <taxon>Arthropoda</taxon>
        <taxon>Chelicerata</taxon>
        <taxon>Arachnida</taxon>
        <taxon>Araneae</taxon>
        <taxon>Araneomorphae</taxon>
        <taxon>Entelegynae</taxon>
        <taxon>Araneoidea</taxon>
        <taxon>Araneidae</taxon>
        <taxon>Caerostris</taxon>
    </lineage>
</organism>
<evidence type="ECO:0000313" key="3">
    <source>
        <dbReference type="Proteomes" id="UP001054945"/>
    </source>
</evidence>
<sequence>MDLLRRRRLVHTLWPRQHLADSTSHQQSRMQCSVIAQTPANLSRGSFESALSPIPVSFKIKSNSQSFQYSPSHYHFHPQKALSAINESLPNLTSRAYFMATPTSRRSNLSPAEPNTMIGHRSNSGESVTDSFESG</sequence>
<name>A0AAV4XMY5_CAEEX</name>
<accession>A0AAV4XMY5</accession>
<comment type="caution">
    <text evidence="2">The sequence shown here is derived from an EMBL/GenBank/DDBJ whole genome shotgun (WGS) entry which is preliminary data.</text>
</comment>
<gene>
    <name evidence="2" type="ORF">CEXT_437351</name>
</gene>
<dbReference type="Proteomes" id="UP001054945">
    <property type="component" value="Unassembled WGS sequence"/>
</dbReference>
<dbReference type="AlphaFoldDB" id="A0AAV4XMY5"/>
<feature type="compositionally biased region" description="Polar residues" evidence="1">
    <location>
        <begin position="121"/>
        <end position="135"/>
    </location>
</feature>
<feature type="region of interest" description="Disordered" evidence="1">
    <location>
        <begin position="102"/>
        <end position="135"/>
    </location>
</feature>
<evidence type="ECO:0000256" key="1">
    <source>
        <dbReference type="SAM" id="MobiDB-lite"/>
    </source>
</evidence>
<protein>
    <submittedName>
        <fullName evidence="2">Uncharacterized protein</fullName>
    </submittedName>
</protein>
<proteinExistence type="predicted"/>
<dbReference type="EMBL" id="BPLR01000665">
    <property type="protein sequence ID" value="GIY96487.1"/>
    <property type="molecule type" value="Genomic_DNA"/>
</dbReference>